<comment type="similarity">
    <text evidence="1">Belongs to the peptidase C48 family.</text>
</comment>
<organism evidence="6 7">
    <name type="scientific">Phytophthora fragariaefolia</name>
    <dbReference type="NCBI Taxonomy" id="1490495"/>
    <lineage>
        <taxon>Eukaryota</taxon>
        <taxon>Sar</taxon>
        <taxon>Stramenopiles</taxon>
        <taxon>Oomycota</taxon>
        <taxon>Peronosporomycetes</taxon>
        <taxon>Peronosporales</taxon>
        <taxon>Peronosporaceae</taxon>
        <taxon>Phytophthora</taxon>
    </lineage>
</organism>
<dbReference type="SUPFAM" id="SSF54001">
    <property type="entry name" value="Cysteine proteinases"/>
    <property type="match status" value="1"/>
</dbReference>
<feature type="domain" description="Ubiquitin-like protease family profile" evidence="5">
    <location>
        <begin position="109"/>
        <end position="211"/>
    </location>
</feature>
<evidence type="ECO:0000256" key="2">
    <source>
        <dbReference type="ARBA" id="ARBA00022670"/>
    </source>
</evidence>
<dbReference type="Gene3D" id="3.40.395.10">
    <property type="entry name" value="Adenoviral Proteinase, Chain A"/>
    <property type="match status" value="1"/>
</dbReference>
<feature type="region of interest" description="Disordered" evidence="4">
    <location>
        <begin position="452"/>
        <end position="471"/>
    </location>
</feature>
<evidence type="ECO:0000256" key="1">
    <source>
        <dbReference type="ARBA" id="ARBA00005234"/>
    </source>
</evidence>
<accession>A0A9W6XRM5</accession>
<feature type="compositionally biased region" description="Polar residues" evidence="4">
    <location>
        <begin position="459"/>
        <end position="471"/>
    </location>
</feature>
<evidence type="ECO:0000259" key="5">
    <source>
        <dbReference type="Pfam" id="PF02902"/>
    </source>
</evidence>
<dbReference type="GO" id="GO:0006508">
    <property type="term" value="P:proteolysis"/>
    <property type="evidence" value="ECO:0007669"/>
    <property type="project" value="UniProtKB-KW"/>
</dbReference>
<gene>
    <name evidence="6" type="ORF">Pfra01_001517500</name>
</gene>
<proteinExistence type="inferred from homology"/>
<evidence type="ECO:0000256" key="4">
    <source>
        <dbReference type="SAM" id="MobiDB-lite"/>
    </source>
</evidence>
<name>A0A9W6XRM5_9STRA</name>
<evidence type="ECO:0000313" key="7">
    <source>
        <dbReference type="Proteomes" id="UP001165121"/>
    </source>
</evidence>
<keyword evidence="7" id="KW-1185">Reference proteome</keyword>
<protein>
    <submittedName>
        <fullName evidence="6">Unnamed protein product</fullName>
    </submittedName>
</protein>
<dbReference type="InterPro" id="IPR003653">
    <property type="entry name" value="Peptidase_C48_C"/>
</dbReference>
<reference evidence="6" key="1">
    <citation type="submission" date="2023-04" db="EMBL/GenBank/DDBJ databases">
        <title>Phytophthora fragariaefolia NBRC 109709.</title>
        <authorList>
            <person name="Ichikawa N."/>
            <person name="Sato H."/>
            <person name="Tonouchi N."/>
        </authorList>
    </citation>
    <scope>NUCLEOTIDE SEQUENCE</scope>
    <source>
        <strain evidence="6">NBRC 109709</strain>
    </source>
</reference>
<dbReference type="OrthoDB" id="91119at2759"/>
<evidence type="ECO:0000256" key="3">
    <source>
        <dbReference type="ARBA" id="ARBA00022801"/>
    </source>
</evidence>
<keyword evidence="3" id="KW-0378">Hydrolase</keyword>
<feature type="compositionally biased region" description="Polar residues" evidence="4">
    <location>
        <begin position="345"/>
        <end position="355"/>
    </location>
</feature>
<evidence type="ECO:0000313" key="6">
    <source>
        <dbReference type="EMBL" id="GMF44044.1"/>
    </source>
</evidence>
<dbReference type="Proteomes" id="UP001165121">
    <property type="component" value="Unassembled WGS sequence"/>
</dbReference>
<dbReference type="GO" id="GO:0008234">
    <property type="term" value="F:cysteine-type peptidase activity"/>
    <property type="evidence" value="ECO:0007669"/>
    <property type="project" value="InterPro"/>
</dbReference>
<dbReference type="Pfam" id="PF02902">
    <property type="entry name" value="Peptidase_C48"/>
    <property type="match status" value="1"/>
</dbReference>
<sequence length="471" mass="52382">MNVKQVSNFGLRKLLKLCKGNEARPPILVTDHDTLLSAKFSYNSLASQFKKFDMPVCEVEGNAGIRLVGVDDKLHLNDLTKVLPYDKVTNALSMLPDVPTSPSVVAQWLTSLKALAKNYSNVGVVSPSFIEIQKPDRKRIVANAYKAFSSQNKNIIGILNFVNSHWVAYHIDVTNKTCCMFDPLQSNNNYERLTANIKELLIAYAFSARVKGSATISFPAESERQGARLSMTACSVAIKPCVNSAFHELNWTHDSCNNADLFAEAFPLTGLGSLKQLIDESSSFCSSGSSSSEIAVMDTDPQEMYWDDDTAAEGGFNHQCSCLEHAVRIKYNRRSSVSRIGVPSNEPTTTETLRCSTAAPLSRSSSGNHEEATSIEQMLDSTEMSSRLILDGYVNAYLYWKDIVWRMAIADLDRLPVNLPRLRAYDRIQSQLVKQNPDPDYQQFRRTNLRARAGRCDMTQKSSTSTDAIKP</sequence>
<comment type="caution">
    <text evidence="6">The sequence shown here is derived from an EMBL/GenBank/DDBJ whole genome shotgun (WGS) entry which is preliminary data.</text>
</comment>
<feature type="region of interest" description="Disordered" evidence="4">
    <location>
        <begin position="340"/>
        <end position="373"/>
    </location>
</feature>
<dbReference type="AlphaFoldDB" id="A0A9W6XRM5"/>
<dbReference type="EMBL" id="BSXT01001637">
    <property type="protein sequence ID" value="GMF44044.1"/>
    <property type="molecule type" value="Genomic_DNA"/>
</dbReference>
<keyword evidence="2" id="KW-0645">Protease</keyword>
<dbReference type="InterPro" id="IPR038765">
    <property type="entry name" value="Papain-like_cys_pep_sf"/>
</dbReference>